<dbReference type="RefSeq" id="WP_323252731.1">
    <property type="nucleotide sequence ID" value="NZ_JAYFUL010000051.1"/>
</dbReference>
<protein>
    <submittedName>
        <fullName evidence="1">Uncharacterized protein</fullName>
    </submittedName>
</protein>
<evidence type="ECO:0000313" key="2">
    <source>
        <dbReference type="Proteomes" id="UP001304671"/>
    </source>
</evidence>
<keyword evidence="2" id="KW-1185">Reference proteome</keyword>
<comment type="caution">
    <text evidence="1">The sequence shown here is derived from an EMBL/GenBank/DDBJ whole genome shotgun (WGS) entry which is preliminary data.</text>
</comment>
<organism evidence="1 2">
    <name type="scientific">Arcicella aquatica</name>
    <dbReference type="NCBI Taxonomy" id="217141"/>
    <lineage>
        <taxon>Bacteria</taxon>
        <taxon>Pseudomonadati</taxon>
        <taxon>Bacteroidota</taxon>
        <taxon>Cytophagia</taxon>
        <taxon>Cytophagales</taxon>
        <taxon>Flectobacillaceae</taxon>
        <taxon>Arcicella</taxon>
    </lineage>
</organism>
<reference evidence="1 2" key="1">
    <citation type="submission" date="2023-12" db="EMBL/GenBank/DDBJ databases">
        <title>Novel species of the genus Arcicella isolated from rivers.</title>
        <authorList>
            <person name="Lu H."/>
        </authorList>
    </citation>
    <scope>NUCLEOTIDE SEQUENCE [LARGE SCALE GENOMIC DNA]</scope>
    <source>
        <strain evidence="1 2">LMG 21963</strain>
    </source>
</reference>
<proteinExistence type="predicted"/>
<evidence type="ECO:0000313" key="1">
    <source>
        <dbReference type="EMBL" id="MEA5260323.1"/>
    </source>
</evidence>
<dbReference type="Proteomes" id="UP001304671">
    <property type="component" value="Unassembled WGS sequence"/>
</dbReference>
<sequence length="55" mass="6049">MPTHTVYFVKHNGDDAKAEWIKAGVAWEHTDGEGLNLSLDSLGQKVALTVRKNKA</sequence>
<accession>A0ABU5QT76</accession>
<name>A0ABU5QT76_9BACT</name>
<dbReference type="EMBL" id="JAYFUL010000051">
    <property type="protein sequence ID" value="MEA5260323.1"/>
    <property type="molecule type" value="Genomic_DNA"/>
</dbReference>
<gene>
    <name evidence="1" type="ORF">VB264_21165</name>
</gene>